<evidence type="ECO:0000313" key="10">
    <source>
        <dbReference type="Proteomes" id="UP001299970"/>
    </source>
</evidence>
<comment type="caution">
    <text evidence="9">The sequence shown here is derived from an EMBL/GenBank/DDBJ whole genome shotgun (WGS) entry which is preliminary data.</text>
</comment>
<reference evidence="9 10" key="1">
    <citation type="submission" date="2022-03" db="EMBL/GenBank/DDBJ databases">
        <title>Pseudonocardia alaer sp. nov., a novel actinomycete isolated from reed forest soil.</title>
        <authorList>
            <person name="Wang L."/>
        </authorList>
    </citation>
    <scope>NUCLEOTIDE SEQUENCE [LARGE SCALE GENOMIC DNA]</scope>
    <source>
        <strain evidence="9 10">Y-16303</strain>
    </source>
</reference>
<proteinExistence type="inferred from homology"/>
<evidence type="ECO:0000256" key="6">
    <source>
        <dbReference type="RuleBase" id="RU000384"/>
    </source>
</evidence>
<protein>
    <submittedName>
        <fullName evidence="9">Glutamine synthetase family protein</fullName>
    </submittedName>
</protein>
<dbReference type="PROSITE" id="PS51986">
    <property type="entry name" value="GS_BETA_GRASP"/>
    <property type="match status" value="1"/>
</dbReference>
<gene>
    <name evidence="9" type="ORF">MMF94_07910</name>
</gene>
<evidence type="ECO:0000259" key="8">
    <source>
        <dbReference type="PROSITE" id="PS51987"/>
    </source>
</evidence>
<keyword evidence="2" id="KW-0436">Ligase</keyword>
<keyword evidence="10" id="KW-1185">Reference proteome</keyword>
<feature type="domain" description="GS beta-grasp" evidence="7">
    <location>
        <begin position="14"/>
        <end position="110"/>
    </location>
</feature>
<keyword evidence="4" id="KW-0067">ATP-binding</keyword>
<dbReference type="PANTHER" id="PTHR43785">
    <property type="entry name" value="GAMMA-GLUTAMYLPUTRESCINE SYNTHETASE"/>
    <property type="match status" value="1"/>
</dbReference>
<feature type="domain" description="GS catalytic" evidence="8">
    <location>
        <begin position="117"/>
        <end position="458"/>
    </location>
</feature>
<dbReference type="EMBL" id="JAKXMK010000006">
    <property type="protein sequence ID" value="MCH6165603.1"/>
    <property type="molecule type" value="Genomic_DNA"/>
</dbReference>
<evidence type="ECO:0000256" key="5">
    <source>
        <dbReference type="PROSITE-ProRule" id="PRU01330"/>
    </source>
</evidence>
<dbReference type="RefSeq" id="WP_241035745.1">
    <property type="nucleotide sequence ID" value="NZ_BAAAJF010000024.1"/>
</dbReference>
<evidence type="ECO:0000256" key="3">
    <source>
        <dbReference type="ARBA" id="ARBA00022741"/>
    </source>
</evidence>
<organism evidence="9 10">
    <name type="scientific">Pseudonocardia alaniniphila</name>
    <dbReference type="NCBI Taxonomy" id="75291"/>
    <lineage>
        <taxon>Bacteria</taxon>
        <taxon>Bacillati</taxon>
        <taxon>Actinomycetota</taxon>
        <taxon>Actinomycetes</taxon>
        <taxon>Pseudonocardiales</taxon>
        <taxon>Pseudonocardiaceae</taxon>
        <taxon>Pseudonocardia</taxon>
    </lineage>
</organism>
<evidence type="ECO:0000256" key="4">
    <source>
        <dbReference type="ARBA" id="ARBA00022840"/>
    </source>
</evidence>
<dbReference type="InterPro" id="IPR008146">
    <property type="entry name" value="Gln_synth_cat_dom"/>
</dbReference>
<dbReference type="SUPFAM" id="SSF55931">
    <property type="entry name" value="Glutamine synthetase/guanido kinase"/>
    <property type="match status" value="1"/>
</dbReference>
<sequence length="458" mass="49610">MLTLDQLRVAVDDGSIDTVLVAFTDMQGRLQGKRCAATYFLGEVVPHAAEACNYLLAVDVEMNTVAGYAMSSWERGYGDFVLKPDLTTLRQVPWHEATALVLCDAQWADGSPVVASPRQILRAQLERLAERGLQADVGTELEFMLFADSFDTAWRKGYQQLEPANQYNVDYSMLGTARVEPLLRRIRNGMAGAGMVVESAKGECNLGQHEIAFRYADALTTCDNHSIYKTGAKEIADQAGMALTFMAKYDEREGNSCHIHISLRGQDGPVFAGSADAGSAGATPGEEHGFSPLFAQFIAGQQACLRELTYLFAPNINSYKRYADGSFAPTAVAWGVDNRTCALRVVGHGPSLRVENRVPGGDMNPYLGVAAVIAAGLHGIENELQLSPELVGNAYTSDAPRVPGTLREAAELFAGSKVALAAFGQEVVDHYANAARVELAAFDAAVTDWERRRGFERL</sequence>
<dbReference type="InterPro" id="IPR008147">
    <property type="entry name" value="Gln_synt_N"/>
</dbReference>
<dbReference type="PANTHER" id="PTHR43785:SF12">
    <property type="entry name" value="TYPE-1 GLUTAMINE SYNTHETASE 2"/>
    <property type="match status" value="1"/>
</dbReference>
<dbReference type="InterPro" id="IPR014746">
    <property type="entry name" value="Gln_synth/guanido_kin_cat_dom"/>
</dbReference>
<comment type="similarity">
    <text evidence="1 5 6">Belongs to the glutamine synthetase family.</text>
</comment>
<dbReference type="SMART" id="SM01230">
    <property type="entry name" value="Gln-synt_C"/>
    <property type="match status" value="1"/>
</dbReference>
<keyword evidence="3" id="KW-0547">Nucleotide-binding</keyword>
<dbReference type="Proteomes" id="UP001299970">
    <property type="component" value="Unassembled WGS sequence"/>
</dbReference>
<dbReference type="InterPro" id="IPR036651">
    <property type="entry name" value="Gln_synt_N_sf"/>
</dbReference>
<dbReference type="Gene3D" id="3.30.590.10">
    <property type="entry name" value="Glutamine synthetase/guanido kinase, catalytic domain"/>
    <property type="match status" value="1"/>
</dbReference>
<name>A0ABS9TAQ6_9PSEU</name>
<evidence type="ECO:0000259" key="7">
    <source>
        <dbReference type="PROSITE" id="PS51986"/>
    </source>
</evidence>
<evidence type="ECO:0000256" key="1">
    <source>
        <dbReference type="ARBA" id="ARBA00009897"/>
    </source>
</evidence>
<dbReference type="SUPFAM" id="SSF54368">
    <property type="entry name" value="Glutamine synthetase, N-terminal domain"/>
    <property type="match status" value="1"/>
</dbReference>
<dbReference type="Pfam" id="PF00120">
    <property type="entry name" value="Gln-synt_C"/>
    <property type="match status" value="1"/>
</dbReference>
<dbReference type="Gene3D" id="3.10.20.70">
    <property type="entry name" value="Glutamine synthetase, N-terminal domain"/>
    <property type="match status" value="1"/>
</dbReference>
<accession>A0ABS9TAQ6</accession>
<evidence type="ECO:0000313" key="9">
    <source>
        <dbReference type="EMBL" id="MCH6165603.1"/>
    </source>
</evidence>
<evidence type="ECO:0000256" key="2">
    <source>
        <dbReference type="ARBA" id="ARBA00022598"/>
    </source>
</evidence>
<dbReference type="PROSITE" id="PS51987">
    <property type="entry name" value="GS_CATALYTIC"/>
    <property type="match status" value="1"/>
</dbReference>